<dbReference type="AlphaFoldDB" id="A0A1Y1X1D8"/>
<dbReference type="InterPro" id="IPR001841">
    <property type="entry name" value="Znf_RING"/>
</dbReference>
<accession>A0A1Y1X1D8</accession>
<evidence type="ECO:0000313" key="4">
    <source>
        <dbReference type="Proteomes" id="UP000193498"/>
    </source>
</evidence>
<keyword evidence="1" id="KW-0812">Transmembrane</keyword>
<evidence type="ECO:0000259" key="2">
    <source>
        <dbReference type="Pfam" id="PF17123"/>
    </source>
</evidence>
<dbReference type="OrthoDB" id="8062037at2759"/>
<evidence type="ECO:0000256" key="1">
    <source>
        <dbReference type="SAM" id="Phobius"/>
    </source>
</evidence>
<comment type="caution">
    <text evidence="3">The sequence shown here is derived from an EMBL/GenBank/DDBJ whole genome shotgun (WGS) entry which is preliminary data.</text>
</comment>
<dbReference type="Pfam" id="PF17123">
    <property type="entry name" value="zf-RING_11"/>
    <property type="match status" value="1"/>
</dbReference>
<dbReference type="Proteomes" id="UP000193498">
    <property type="component" value="Unassembled WGS sequence"/>
</dbReference>
<dbReference type="STRING" id="1314790.A0A1Y1X1D8"/>
<name>A0A1Y1X1D8_9FUNG</name>
<dbReference type="Gene3D" id="3.30.40.10">
    <property type="entry name" value="Zinc/RING finger domain, C3HC4 (zinc finger)"/>
    <property type="match status" value="1"/>
</dbReference>
<dbReference type="InParanoid" id="A0A1Y1X1D8"/>
<protein>
    <recommendedName>
        <fullName evidence="2">RING-type domain-containing protein</fullName>
    </recommendedName>
</protein>
<keyword evidence="1" id="KW-1133">Transmembrane helix</keyword>
<dbReference type="SUPFAM" id="SSF57850">
    <property type="entry name" value="RING/U-box"/>
    <property type="match status" value="1"/>
</dbReference>
<feature type="domain" description="RING-type" evidence="2">
    <location>
        <begin position="144"/>
        <end position="168"/>
    </location>
</feature>
<reference evidence="3 4" key="1">
    <citation type="submission" date="2016-07" db="EMBL/GenBank/DDBJ databases">
        <title>Pervasive Adenine N6-methylation of Active Genes in Fungi.</title>
        <authorList>
            <consortium name="DOE Joint Genome Institute"/>
            <person name="Mondo S.J."/>
            <person name="Dannebaum R.O."/>
            <person name="Kuo R.C."/>
            <person name="Labutti K."/>
            <person name="Haridas S."/>
            <person name="Kuo A."/>
            <person name="Salamov A."/>
            <person name="Ahrendt S.R."/>
            <person name="Lipzen A."/>
            <person name="Sullivan W."/>
            <person name="Andreopoulos W.B."/>
            <person name="Clum A."/>
            <person name="Lindquist E."/>
            <person name="Daum C."/>
            <person name="Ramamoorthy G.K."/>
            <person name="Gryganskyi A."/>
            <person name="Culley D."/>
            <person name="Magnuson J.K."/>
            <person name="James T.Y."/>
            <person name="O'Malley M.A."/>
            <person name="Stajich J.E."/>
            <person name="Spatafora J.W."/>
            <person name="Visel A."/>
            <person name="Grigoriev I.V."/>
        </authorList>
    </citation>
    <scope>NUCLEOTIDE SEQUENCE [LARGE SCALE GENOMIC DNA]</scope>
    <source>
        <strain evidence="3 4">CBS 931.73</strain>
    </source>
</reference>
<gene>
    <name evidence="3" type="ORF">K493DRAFT_100379</name>
</gene>
<evidence type="ECO:0000313" key="3">
    <source>
        <dbReference type="EMBL" id="ORX79428.1"/>
    </source>
</evidence>
<dbReference type="EMBL" id="MCFE01000782">
    <property type="protein sequence ID" value="ORX79428.1"/>
    <property type="molecule type" value="Genomic_DNA"/>
</dbReference>
<organism evidence="3 4">
    <name type="scientific">Basidiobolus meristosporus CBS 931.73</name>
    <dbReference type="NCBI Taxonomy" id="1314790"/>
    <lineage>
        <taxon>Eukaryota</taxon>
        <taxon>Fungi</taxon>
        <taxon>Fungi incertae sedis</taxon>
        <taxon>Zoopagomycota</taxon>
        <taxon>Entomophthoromycotina</taxon>
        <taxon>Basidiobolomycetes</taxon>
        <taxon>Basidiobolales</taxon>
        <taxon>Basidiobolaceae</taxon>
        <taxon>Basidiobolus</taxon>
    </lineage>
</organism>
<keyword evidence="4" id="KW-1185">Reference proteome</keyword>
<keyword evidence="1" id="KW-0472">Membrane</keyword>
<dbReference type="InterPro" id="IPR013083">
    <property type="entry name" value="Znf_RING/FYVE/PHD"/>
</dbReference>
<proteinExistence type="predicted"/>
<sequence>MLAFKCILLRQLQPLLFLGLILLINGQCSLGNAIAVRRGVDESPSEQPGSIPPTKAQSASTFDLGLFLLYGGLGLACGLSVFGAIYYIIKIRKVLAQTQDQTVAGSSTPSTTLGAEDLSGLVVVSYSIKEKPQLSAIHFDSDVCAICLNEYEDLDQLRTLPCLHQFHRYECPGSSDMLIFV</sequence>
<feature type="transmembrane region" description="Helical" evidence="1">
    <location>
        <begin position="67"/>
        <end position="89"/>
    </location>
</feature>